<dbReference type="InterPro" id="IPR051295">
    <property type="entry name" value="LGI_related"/>
</dbReference>
<dbReference type="Pfam" id="PF03736">
    <property type="entry name" value="EPTP"/>
    <property type="match status" value="4"/>
</dbReference>
<dbReference type="InterPro" id="IPR032675">
    <property type="entry name" value="LRR_dom_sf"/>
</dbReference>
<dbReference type="SMART" id="SM00369">
    <property type="entry name" value="LRR_TYP"/>
    <property type="match status" value="3"/>
</dbReference>
<dbReference type="SMART" id="SM00082">
    <property type="entry name" value="LRRCT"/>
    <property type="match status" value="1"/>
</dbReference>
<keyword evidence="6" id="KW-0325">Glycoprotein</keyword>
<keyword evidence="3" id="KW-0433">Leucine-rich repeat</keyword>
<evidence type="ECO:0000256" key="6">
    <source>
        <dbReference type="ARBA" id="ARBA00023180"/>
    </source>
</evidence>
<dbReference type="AlphaFoldDB" id="A0A553RFA3"/>
<proteinExistence type="predicted"/>
<keyword evidence="2" id="KW-0964">Secreted</keyword>
<reference evidence="8 9" key="1">
    <citation type="journal article" date="2019" name="Sci. Data">
        <title>Hybrid genome assembly and annotation of Danionella translucida.</title>
        <authorList>
            <person name="Kadobianskyi M."/>
            <person name="Schulze L."/>
            <person name="Schuelke M."/>
            <person name="Judkewitz B."/>
        </authorList>
    </citation>
    <scope>NUCLEOTIDE SEQUENCE [LARGE SCALE GENOMIC DNA]</scope>
    <source>
        <strain evidence="8 9">Bolton</strain>
    </source>
</reference>
<keyword evidence="9" id="KW-1185">Reference proteome</keyword>
<feature type="domain" description="LRRCT" evidence="7">
    <location>
        <begin position="192"/>
        <end position="241"/>
    </location>
</feature>
<dbReference type="EMBL" id="SRMA01024225">
    <property type="protein sequence ID" value="TRZ00869.1"/>
    <property type="molecule type" value="Genomic_DNA"/>
</dbReference>
<dbReference type="Gene3D" id="3.80.10.10">
    <property type="entry name" value="Ribonuclease Inhibitor"/>
    <property type="match status" value="1"/>
</dbReference>
<evidence type="ECO:0000313" key="8">
    <source>
        <dbReference type="EMBL" id="TRZ00869.1"/>
    </source>
</evidence>
<comment type="caution">
    <text evidence="8">The sequence shown here is derived from an EMBL/GenBank/DDBJ whole genome shotgun (WGS) entry which is preliminary data.</text>
</comment>
<name>A0A553RFA3_9TELE</name>
<dbReference type="PANTHER" id="PTHR24367">
    <property type="entry name" value="LEUCINE-RICH REPEAT-CONTAINING PROTEIN"/>
    <property type="match status" value="1"/>
</dbReference>
<dbReference type="GO" id="GO:0005615">
    <property type="term" value="C:extracellular space"/>
    <property type="evidence" value="ECO:0007669"/>
    <property type="project" value="TreeGrafter"/>
</dbReference>
<dbReference type="SUPFAM" id="SSF52058">
    <property type="entry name" value="L domain-like"/>
    <property type="match status" value="1"/>
</dbReference>
<dbReference type="OrthoDB" id="6066926at2759"/>
<dbReference type="InterPro" id="IPR009039">
    <property type="entry name" value="EAR"/>
</dbReference>
<dbReference type="InterPro" id="IPR000483">
    <property type="entry name" value="Cys-rich_flank_reg_C"/>
</dbReference>
<evidence type="ECO:0000259" key="7">
    <source>
        <dbReference type="SMART" id="SM00082"/>
    </source>
</evidence>
<accession>A0A553RFA3</accession>
<dbReference type="PANTHER" id="PTHR24367:SF21">
    <property type="entry name" value="LEUCINE-RICH REPEAT LGI FAMILY MEMBER 2"/>
    <property type="match status" value="1"/>
</dbReference>
<dbReference type="InterPro" id="IPR003591">
    <property type="entry name" value="Leu-rich_rpt_typical-subtyp"/>
</dbReference>
<keyword evidence="4" id="KW-0732">Signal</keyword>
<evidence type="ECO:0000256" key="3">
    <source>
        <dbReference type="ARBA" id="ARBA00022614"/>
    </source>
</evidence>
<evidence type="ECO:0000256" key="5">
    <source>
        <dbReference type="ARBA" id="ARBA00022737"/>
    </source>
</evidence>
<evidence type="ECO:0000256" key="2">
    <source>
        <dbReference type="ARBA" id="ARBA00022525"/>
    </source>
</evidence>
<dbReference type="InterPro" id="IPR001611">
    <property type="entry name" value="Leu-rich_rpt"/>
</dbReference>
<comment type="subcellular location">
    <subcellularLocation>
        <location evidence="1">Secreted</location>
    </subcellularLocation>
</comment>
<sequence length="570" mass="65624">MFELQSFICFSLSATRSEARIRVEAMDLTSDKVSFVRKCLFVTLLFACLFQMSRPKRVFKCPSGCTCTTDSIICIGASLVPRTVPSDINSLSIVNCSFSEINASMFSLMPSLQLLLLSSNSFSEIKEDAFSGLPRLEYLFIEGNRIEKINKYAFRGLRDVTHLSLANNNLKALPRGLLSDLRSLNELDLRGNMFHCDCESMWLMLWLKRSNATISDVYCATPSAMKGVLLKDVPEKPSKCVSTDFVQHQIVNTQSMSADIFTHKDDIYVAMAVPNSDSCIIMEWDHIETKFRPFDDITGKSVVGCRSALINNQAFVIVLQLFDVSLVYKYEQAQNKFSKFQEVEMLNVSKPNYIEVFQIEDDWFFLIVDSSKAGLTTVFKWNDTGFYPYQYLHEWFRDTNAEFFYLDGKYVLVLVSRSQVPVIYQWNKSTQKFVLYNEIANMDDIVSIKAFKINNVPYLALACYIGDSKVMKWTGKLFEEVQGLPSRGATVLQPIRFKEQQYLILSSDYSFSQVFRWDEETQRFLKFRDVYVQWPRSFTALSTDRRDFVLATSFKGKTKVFEHISVDYSK</sequence>
<dbReference type="PROSITE" id="PS50912">
    <property type="entry name" value="EAR"/>
    <property type="match status" value="6"/>
</dbReference>
<dbReference type="Pfam" id="PF13855">
    <property type="entry name" value="LRR_8"/>
    <property type="match status" value="1"/>
</dbReference>
<evidence type="ECO:0000256" key="1">
    <source>
        <dbReference type="ARBA" id="ARBA00004613"/>
    </source>
</evidence>
<organism evidence="8 9">
    <name type="scientific">Danionella cerebrum</name>
    <dbReference type="NCBI Taxonomy" id="2873325"/>
    <lineage>
        <taxon>Eukaryota</taxon>
        <taxon>Metazoa</taxon>
        <taxon>Chordata</taxon>
        <taxon>Craniata</taxon>
        <taxon>Vertebrata</taxon>
        <taxon>Euteleostomi</taxon>
        <taxon>Actinopterygii</taxon>
        <taxon>Neopterygii</taxon>
        <taxon>Teleostei</taxon>
        <taxon>Ostariophysi</taxon>
        <taxon>Cypriniformes</taxon>
        <taxon>Danionidae</taxon>
        <taxon>Danioninae</taxon>
        <taxon>Danionella</taxon>
    </lineage>
</organism>
<dbReference type="InterPro" id="IPR005492">
    <property type="entry name" value="EPTP"/>
</dbReference>
<dbReference type="STRING" id="623744.A0A553RFA3"/>
<dbReference type="Proteomes" id="UP000316079">
    <property type="component" value="Unassembled WGS sequence"/>
</dbReference>
<evidence type="ECO:0000313" key="9">
    <source>
        <dbReference type="Proteomes" id="UP000316079"/>
    </source>
</evidence>
<protein>
    <recommendedName>
        <fullName evidence="7">LRRCT domain-containing protein</fullName>
    </recommendedName>
</protein>
<gene>
    <name evidence="8" type="ORF">DNTS_034089</name>
</gene>
<evidence type="ECO:0000256" key="4">
    <source>
        <dbReference type="ARBA" id="ARBA00022729"/>
    </source>
</evidence>
<keyword evidence="5" id="KW-0677">Repeat</keyword>
<dbReference type="GO" id="GO:1904862">
    <property type="term" value="P:inhibitory synapse assembly"/>
    <property type="evidence" value="ECO:0007669"/>
    <property type="project" value="TreeGrafter"/>
</dbReference>